<evidence type="ECO:0000259" key="14">
    <source>
        <dbReference type="PROSITE" id="PS50885"/>
    </source>
</evidence>
<dbReference type="Gene3D" id="6.10.340.10">
    <property type="match status" value="1"/>
</dbReference>
<dbReference type="Pfam" id="PF06580">
    <property type="entry name" value="His_kinase"/>
    <property type="match status" value="1"/>
</dbReference>
<dbReference type="GO" id="GO:0000155">
    <property type="term" value="F:phosphorelay sensor kinase activity"/>
    <property type="evidence" value="ECO:0007669"/>
    <property type="project" value="InterPro"/>
</dbReference>
<keyword evidence="11 13" id="KW-0472">Membrane</keyword>
<feature type="coiled-coil region" evidence="12">
    <location>
        <begin position="370"/>
        <end position="397"/>
    </location>
</feature>
<dbReference type="Gene3D" id="3.30.565.10">
    <property type="entry name" value="Histidine kinase-like ATPase, C-terminal domain"/>
    <property type="match status" value="1"/>
</dbReference>
<dbReference type="Proteomes" id="UP000234950">
    <property type="component" value="Unassembled WGS sequence"/>
</dbReference>
<evidence type="ECO:0000256" key="13">
    <source>
        <dbReference type="SAM" id="Phobius"/>
    </source>
</evidence>
<evidence type="ECO:0000256" key="8">
    <source>
        <dbReference type="ARBA" id="ARBA00022840"/>
    </source>
</evidence>
<dbReference type="GO" id="GO:0005524">
    <property type="term" value="F:ATP binding"/>
    <property type="evidence" value="ECO:0007669"/>
    <property type="project" value="UniProtKB-KW"/>
</dbReference>
<gene>
    <name evidence="15" type="ORF">CVD27_00080</name>
</gene>
<protein>
    <submittedName>
        <fullName evidence="15">Sensor histidine kinase</fullName>
    </submittedName>
</protein>
<evidence type="ECO:0000256" key="11">
    <source>
        <dbReference type="ARBA" id="ARBA00023136"/>
    </source>
</evidence>
<feature type="transmembrane region" description="Helical" evidence="13">
    <location>
        <begin position="306"/>
        <end position="330"/>
    </location>
</feature>
<keyword evidence="5 13" id="KW-0812">Transmembrane</keyword>
<dbReference type="InterPro" id="IPR033479">
    <property type="entry name" value="dCache_1"/>
</dbReference>
<dbReference type="GO" id="GO:0005886">
    <property type="term" value="C:plasma membrane"/>
    <property type="evidence" value="ECO:0007669"/>
    <property type="project" value="UniProtKB-SubCell"/>
</dbReference>
<accession>A0A2N5HY01</accession>
<dbReference type="Gene3D" id="3.30.450.20">
    <property type="entry name" value="PAS domain"/>
    <property type="match status" value="2"/>
</dbReference>
<evidence type="ECO:0000256" key="12">
    <source>
        <dbReference type="SAM" id="Coils"/>
    </source>
</evidence>
<keyword evidence="4" id="KW-0808">Transferase</keyword>
<proteinExistence type="predicted"/>
<dbReference type="Pfam" id="PF02743">
    <property type="entry name" value="dCache_1"/>
    <property type="match status" value="1"/>
</dbReference>
<dbReference type="Pfam" id="PF02518">
    <property type="entry name" value="HATPase_c"/>
    <property type="match status" value="1"/>
</dbReference>
<keyword evidence="9 13" id="KW-1133">Transmembrane helix</keyword>
<keyword evidence="3" id="KW-0597">Phosphoprotein</keyword>
<keyword evidence="7 15" id="KW-0418">Kinase</keyword>
<evidence type="ECO:0000313" key="16">
    <source>
        <dbReference type="Proteomes" id="UP000234950"/>
    </source>
</evidence>
<keyword evidence="12" id="KW-0175">Coiled coil</keyword>
<evidence type="ECO:0000256" key="5">
    <source>
        <dbReference type="ARBA" id="ARBA00022692"/>
    </source>
</evidence>
<dbReference type="PROSITE" id="PS50885">
    <property type="entry name" value="HAMP"/>
    <property type="match status" value="1"/>
</dbReference>
<evidence type="ECO:0000256" key="1">
    <source>
        <dbReference type="ARBA" id="ARBA00004651"/>
    </source>
</evidence>
<keyword evidence="16" id="KW-1185">Reference proteome</keyword>
<keyword evidence="8" id="KW-0067">ATP-binding</keyword>
<dbReference type="SMART" id="SM00387">
    <property type="entry name" value="HATPase_c"/>
    <property type="match status" value="1"/>
</dbReference>
<dbReference type="OrthoDB" id="9776552at2"/>
<evidence type="ECO:0000256" key="2">
    <source>
        <dbReference type="ARBA" id="ARBA00022475"/>
    </source>
</evidence>
<organism evidence="15 16">
    <name type="scientific">Neobacillus cucumis</name>
    <dbReference type="NCBI Taxonomy" id="1740721"/>
    <lineage>
        <taxon>Bacteria</taxon>
        <taxon>Bacillati</taxon>
        <taxon>Bacillota</taxon>
        <taxon>Bacilli</taxon>
        <taxon>Bacillales</taxon>
        <taxon>Bacillaceae</taxon>
        <taxon>Neobacillus</taxon>
    </lineage>
</organism>
<evidence type="ECO:0000313" key="15">
    <source>
        <dbReference type="EMBL" id="PLS10377.1"/>
    </source>
</evidence>
<evidence type="ECO:0000256" key="3">
    <source>
        <dbReference type="ARBA" id="ARBA00022553"/>
    </source>
</evidence>
<dbReference type="PANTHER" id="PTHR34220:SF11">
    <property type="entry name" value="SENSOR PROTEIN KINASE HPTS"/>
    <property type="match status" value="1"/>
</dbReference>
<keyword evidence="10" id="KW-0902">Two-component regulatory system</keyword>
<feature type="transmembrane region" description="Helical" evidence="13">
    <location>
        <begin position="17"/>
        <end position="41"/>
    </location>
</feature>
<feature type="domain" description="HAMP" evidence="14">
    <location>
        <begin position="331"/>
        <end position="382"/>
    </location>
</feature>
<dbReference type="Pfam" id="PF00672">
    <property type="entry name" value="HAMP"/>
    <property type="match status" value="1"/>
</dbReference>
<dbReference type="InterPro" id="IPR003660">
    <property type="entry name" value="HAMP_dom"/>
</dbReference>
<reference evidence="15 16" key="1">
    <citation type="submission" date="2017-11" db="EMBL/GenBank/DDBJ databases">
        <title>Comparitive Functional Genomics of Dry Heat Resistant strains isolated from the Viking Spacecraft.</title>
        <authorList>
            <person name="Seuylemezian A."/>
            <person name="Cooper K."/>
            <person name="Vaishampayan P."/>
        </authorList>
    </citation>
    <scope>NUCLEOTIDE SEQUENCE [LARGE SCALE GENOMIC DNA]</scope>
    <source>
        <strain evidence="15 16">V32-6</strain>
    </source>
</reference>
<keyword evidence="2" id="KW-1003">Cell membrane</keyword>
<dbReference type="InterPro" id="IPR010559">
    <property type="entry name" value="Sig_transdc_His_kin_internal"/>
</dbReference>
<comment type="subcellular location">
    <subcellularLocation>
        <location evidence="1">Cell membrane</location>
        <topology evidence="1">Multi-pass membrane protein</topology>
    </subcellularLocation>
</comment>
<dbReference type="SMART" id="SM00304">
    <property type="entry name" value="HAMP"/>
    <property type="match status" value="1"/>
</dbReference>
<evidence type="ECO:0000256" key="7">
    <source>
        <dbReference type="ARBA" id="ARBA00022777"/>
    </source>
</evidence>
<dbReference type="InterPro" id="IPR050640">
    <property type="entry name" value="Bact_2-comp_sensor_kinase"/>
</dbReference>
<evidence type="ECO:0000256" key="6">
    <source>
        <dbReference type="ARBA" id="ARBA00022741"/>
    </source>
</evidence>
<dbReference type="PANTHER" id="PTHR34220">
    <property type="entry name" value="SENSOR HISTIDINE KINASE YPDA"/>
    <property type="match status" value="1"/>
</dbReference>
<keyword evidence="6" id="KW-0547">Nucleotide-binding</keyword>
<dbReference type="SUPFAM" id="SSF158472">
    <property type="entry name" value="HAMP domain-like"/>
    <property type="match status" value="1"/>
</dbReference>
<evidence type="ECO:0000256" key="4">
    <source>
        <dbReference type="ARBA" id="ARBA00022679"/>
    </source>
</evidence>
<dbReference type="AlphaFoldDB" id="A0A2N5HY01"/>
<dbReference type="CDD" id="cd06225">
    <property type="entry name" value="HAMP"/>
    <property type="match status" value="1"/>
</dbReference>
<dbReference type="SUPFAM" id="SSF55874">
    <property type="entry name" value="ATPase domain of HSP90 chaperone/DNA topoisomerase II/histidine kinase"/>
    <property type="match status" value="1"/>
</dbReference>
<sequence>MKSFKKMVINLHLRSKLIIAFTAIIMASFLAIGGGLSWLFIHSNRDMLLDAAVKNNQQITKNIDTALQPLLSLSMYPVLDPQIYQIMEKDYSGLAYPLYERQNDFDIVNSKIRNNFFLYSTLIDSVLIYQSKNHMVVGRSNLEYMNHSYFENNFSNETYIKEILQKNGLYVAVGIHPDRLFSPKSDPVVSIGRAIINPYSKEQLGLILMNIDVNQLKELWSDIQFTENTKFYLVDDQKKIIYSQKYEELGKNAESVIGKDFTYITGQKKETKENQESYLISASSKISNWQAVTIIPKHELFQNLSFVIKIIIIMMLAFLLLSIFLSYYIATTITKPLSILEEKMKQVSQGNLDVTIGIHEGEIGKIGKTIDRMLTELRELIQRIYKEEEEKRKLEILALQSQIRPHFMYNTINVIKWMAKIQGASGIEEALSAFSAVIRFTAKTENELVTINEEVEFTMNYTKILDFRYFNKFEVSFEVDPQVREYKTLKFLLQPLVENSIFHAFDNIEHKGKVLIRIYEESDHLVMLVSDNGRGISETEKEKAEGVDKLNSIGIKNIRKRIQLHFGERYGLSITAQESSGTIAKIEVPIIK</sequence>
<dbReference type="InterPro" id="IPR036890">
    <property type="entry name" value="HATPase_C_sf"/>
</dbReference>
<name>A0A2N5HY01_9BACI</name>
<evidence type="ECO:0000256" key="10">
    <source>
        <dbReference type="ARBA" id="ARBA00023012"/>
    </source>
</evidence>
<dbReference type="InterPro" id="IPR003594">
    <property type="entry name" value="HATPase_dom"/>
</dbReference>
<dbReference type="EMBL" id="PGVE01000002">
    <property type="protein sequence ID" value="PLS10377.1"/>
    <property type="molecule type" value="Genomic_DNA"/>
</dbReference>
<comment type="caution">
    <text evidence="15">The sequence shown here is derived from an EMBL/GenBank/DDBJ whole genome shotgun (WGS) entry which is preliminary data.</text>
</comment>
<evidence type="ECO:0000256" key="9">
    <source>
        <dbReference type="ARBA" id="ARBA00022989"/>
    </source>
</evidence>